<evidence type="ECO:0000256" key="1">
    <source>
        <dbReference type="ARBA" id="ARBA00001957"/>
    </source>
</evidence>
<dbReference type="Gene3D" id="1.10.1200.10">
    <property type="entry name" value="ACP-like"/>
    <property type="match status" value="1"/>
</dbReference>
<dbReference type="InterPro" id="IPR000873">
    <property type="entry name" value="AMP-dep_synth/lig_dom"/>
</dbReference>
<dbReference type="InterPro" id="IPR020845">
    <property type="entry name" value="AMP-binding_CS"/>
</dbReference>
<evidence type="ECO:0000259" key="4">
    <source>
        <dbReference type="PROSITE" id="PS50075"/>
    </source>
</evidence>
<dbReference type="SUPFAM" id="SSF52777">
    <property type="entry name" value="CoA-dependent acyltransferases"/>
    <property type="match status" value="2"/>
</dbReference>
<dbReference type="PROSITE" id="PS50075">
    <property type="entry name" value="CARRIER"/>
    <property type="match status" value="1"/>
</dbReference>
<dbReference type="InterPro" id="IPR042099">
    <property type="entry name" value="ANL_N_sf"/>
</dbReference>
<evidence type="ECO:0000313" key="6">
    <source>
        <dbReference type="Proteomes" id="UP000185696"/>
    </source>
</evidence>
<dbReference type="Gene3D" id="3.40.50.12780">
    <property type="entry name" value="N-terminal domain of ligase-like"/>
    <property type="match status" value="1"/>
</dbReference>
<dbReference type="SMART" id="SM00823">
    <property type="entry name" value="PKS_PP"/>
    <property type="match status" value="1"/>
</dbReference>
<keyword evidence="6" id="KW-1185">Reference proteome</keyword>
<dbReference type="Proteomes" id="UP000185696">
    <property type="component" value="Unassembled WGS sequence"/>
</dbReference>
<dbReference type="GO" id="GO:0009366">
    <property type="term" value="C:enterobactin synthetase complex"/>
    <property type="evidence" value="ECO:0007669"/>
    <property type="project" value="TreeGrafter"/>
</dbReference>
<dbReference type="Pfam" id="PF00501">
    <property type="entry name" value="AMP-binding"/>
    <property type="match status" value="1"/>
</dbReference>
<dbReference type="InterPro" id="IPR023213">
    <property type="entry name" value="CAT-like_dom_sf"/>
</dbReference>
<keyword evidence="2" id="KW-0596">Phosphopantetheine</keyword>
<comment type="caution">
    <text evidence="5">The sequence shown here is derived from an EMBL/GenBank/DDBJ whole genome shotgun (WGS) entry which is preliminary data.</text>
</comment>
<dbReference type="GO" id="GO:0009239">
    <property type="term" value="P:enterobactin biosynthetic process"/>
    <property type="evidence" value="ECO:0007669"/>
    <property type="project" value="TreeGrafter"/>
</dbReference>
<dbReference type="RefSeq" id="WP_075131876.1">
    <property type="nucleotide sequence ID" value="NZ_MSIF01000002.1"/>
</dbReference>
<dbReference type="GO" id="GO:0047527">
    <property type="term" value="F:2,3-dihydroxybenzoate-serine ligase activity"/>
    <property type="evidence" value="ECO:0007669"/>
    <property type="project" value="TreeGrafter"/>
</dbReference>
<dbReference type="InterPro" id="IPR009081">
    <property type="entry name" value="PP-bd_ACP"/>
</dbReference>
<evidence type="ECO:0000256" key="2">
    <source>
        <dbReference type="ARBA" id="ARBA00022450"/>
    </source>
</evidence>
<dbReference type="Pfam" id="PF00668">
    <property type="entry name" value="Condensation"/>
    <property type="match status" value="1"/>
</dbReference>
<dbReference type="Pfam" id="PF00550">
    <property type="entry name" value="PP-binding"/>
    <property type="match status" value="1"/>
</dbReference>
<dbReference type="GO" id="GO:0008610">
    <property type="term" value="P:lipid biosynthetic process"/>
    <property type="evidence" value="ECO:0007669"/>
    <property type="project" value="UniProtKB-ARBA"/>
</dbReference>
<dbReference type="InterPro" id="IPR036736">
    <property type="entry name" value="ACP-like_sf"/>
</dbReference>
<dbReference type="Pfam" id="PF13193">
    <property type="entry name" value="AMP-binding_C"/>
    <property type="match status" value="1"/>
</dbReference>
<protein>
    <recommendedName>
        <fullName evidence="4">Carrier domain-containing protein</fullName>
    </recommendedName>
</protein>
<dbReference type="SUPFAM" id="SSF47336">
    <property type="entry name" value="ACP-like"/>
    <property type="match status" value="1"/>
</dbReference>
<reference evidence="5 6" key="1">
    <citation type="submission" date="2016-12" db="EMBL/GenBank/DDBJ databases">
        <title>The draft genome sequence of Actinophytocola xinjiangensis.</title>
        <authorList>
            <person name="Wang W."/>
            <person name="Yuan L."/>
        </authorList>
    </citation>
    <scope>NUCLEOTIDE SEQUENCE [LARGE SCALE GENOMIC DNA]</scope>
    <source>
        <strain evidence="5 6">CGMCC 4.4663</strain>
    </source>
</reference>
<evidence type="ECO:0000313" key="5">
    <source>
        <dbReference type="EMBL" id="OLF12967.1"/>
    </source>
</evidence>
<proteinExistence type="predicted"/>
<gene>
    <name evidence="5" type="ORF">BLA60_06880</name>
</gene>
<dbReference type="InterPro" id="IPR025110">
    <property type="entry name" value="AMP-bd_C"/>
</dbReference>
<dbReference type="CDD" id="cd05930">
    <property type="entry name" value="A_NRPS"/>
    <property type="match status" value="1"/>
</dbReference>
<keyword evidence="3" id="KW-0597">Phosphoprotein</keyword>
<dbReference type="GO" id="GO:0005829">
    <property type="term" value="C:cytosol"/>
    <property type="evidence" value="ECO:0007669"/>
    <property type="project" value="TreeGrafter"/>
</dbReference>
<dbReference type="PANTHER" id="PTHR45527">
    <property type="entry name" value="NONRIBOSOMAL PEPTIDE SYNTHETASE"/>
    <property type="match status" value="1"/>
</dbReference>
<evidence type="ECO:0000256" key="3">
    <source>
        <dbReference type="ARBA" id="ARBA00022553"/>
    </source>
</evidence>
<dbReference type="SUPFAM" id="SSF56801">
    <property type="entry name" value="Acetyl-CoA synthetase-like"/>
    <property type="match status" value="1"/>
</dbReference>
<dbReference type="InterPro" id="IPR020806">
    <property type="entry name" value="PKS_PP-bd"/>
</dbReference>
<dbReference type="Gene3D" id="3.30.559.10">
    <property type="entry name" value="Chloramphenicol acetyltransferase-like domain"/>
    <property type="match status" value="1"/>
</dbReference>
<name>A0A7Z1AZD4_9PSEU</name>
<dbReference type="GO" id="GO:0031177">
    <property type="term" value="F:phosphopantetheine binding"/>
    <property type="evidence" value="ECO:0007669"/>
    <property type="project" value="InterPro"/>
</dbReference>
<dbReference type="InterPro" id="IPR045851">
    <property type="entry name" value="AMP-bd_C_sf"/>
</dbReference>
<dbReference type="Gene3D" id="3.30.559.30">
    <property type="entry name" value="Nonribosomal peptide synthetase, condensation domain"/>
    <property type="match status" value="1"/>
</dbReference>
<dbReference type="InterPro" id="IPR001242">
    <property type="entry name" value="Condensation_dom"/>
</dbReference>
<dbReference type="GO" id="GO:0043041">
    <property type="term" value="P:amino acid activation for nonribosomal peptide biosynthetic process"/>
    <property type="evidence" value="ECO:0007669"/>
    <property type="project" value="TreeGrafter"/>
</dbReference>
<feature type="domain" description="Carrier" evidence="4">
    <location>
        <begin position="945"/>
        <end position="1019"/>
    </location>
</feature>
<dbReference type="PROSITE" id="PS00455">
    <property type="entry name" value="AMP_BINDING"/>
    <property type="match status" value="1"/>
</dbReference>
<dbReference type="Gene3D" id="3.30.300.30">
    <property type="match status" value="1"/>
</dbReference>
<accession>A0A7Z1AZD4</accession>
<dbReference type="EMBL" id="MSIF01000002">
    <property type="protein sequence ID" value="OLF12967.1"/>
    <property type="molecule type" value="Genomic_DNA"/>
</dbReference>
<dbReference type="CDD" id="cd19531">
    <property type="entry name" value="LCL_NRPS-like"/>
    <property type="match status" value="1"/>
</dbReference>
<organism evidence="5 6">
    <name type="scientific">Actinophytocola xinjiangensis</name>
    <dbReference type="NCBI Taxonomy" id="485602"/>
    <lineage>
        <taxon>Bacteria</taxon>
        <taxon>Bacillati</taxon>
        <taxon>Actinomycetota</taxon>
        <taxon>Actinomycetes</taxon>
        <taxon>Pseudonocardiales</taxon>
        <taxon>Pseudonocardiaceae</taxon>
    </lineage>
</organism>
<dbReference type="PANTHER" id="PTHR45527:SF1">
    <property type="entry name" value="FATTY ACID SYNTHASE"/>
    <property type="match status" value="1"/>
</dbReference>
<sequence length="1027" mass="108772">MSTDEAVTSSAQNGLWFLTELAPGAAADTLHVAYRVRGDLDAAALRAGWRGVLARHESLRTTIVAREGVPRRRVAAEASVEACASGPVDLADGPPARLSVTTTGEGEHRVDLVVHRAVCDEESLAVIVGELAAAYAGRPLGTPPPGYPRHARNQHEQDREELVRWWRERLTPLPPPLDLPVDRTRPRTPAAEVGQLRFSWPELAGPLARLSTQVGVAPGTVLLAAFQTLLHRYSGEELVAVGVPAVLRPREFAGTVGQFRNLLVVCASFDGRPAFAELVSRVATATDEALAHGELPFEELVGALPVDRDPRRVPFCDAMFVLNDGSEPSLALPGVEVTAVDVTPGPARADLTLTVDRVDEVITGALTYRDSLFEPSSATQVLAQLHTLLTAALTDPALPAVALPLEGEQALLAAARAADLIDAGPPGQDAVNVLVHRAAARTPDAPALSWAGQRVTYRDLVARAARIASALGPDVAGEPVLVRMATGPDQVAAVLAVLDAGARLVCLGGGDTGDRGRSVLAELRPACLVLDGAAGEDTLATWYAEEHGGRLLDVADLPAGDPVRPATPGPEAGAYVAYTSGSTGRPKGIPQTHGTLAQFVTWFAGEFGIGPGARVAQWAAPGYDASLGELFSGLLAGATVCPVPDRIRANPEKIVDWLEDERITVFQTVPSFVREILQVVRGRGRPEQLRAVNHLLLAGEPLPGDLAGGLRSTLPGVRLVNLYGPTELILASWHEIGGPVHGTAPIGRSIPGRQVLVLDDEGRPCPAGVTGNLVIRGPHVTSGYLGAAAGERDQFRELAGTGVFGLDGPCYRTGDQGRRRWDGALEFRGRGDFQVKFNGVRLELADIETALAEHESVAECALVAVTDSDRLVRRLVAYVVPRRTEDGKTTGAANAWRVALRRRFGKAMPPVLFRTMIAMPRNVGGKIDRRLLPDPGPVRPAAVRAPESAVEQGVARIWAGLGVDVSTVEDQFFAAGGHSLLVPRVLDALRERYGTRVQALEFFANPTVAGLAALVESQSSFLVGNDL</sequence>
<comment type="cofactor">
    <cofactor evidence="1">
        <name>pantetheine 4'-phosphate</name>
        <dbReference type="ChEBI" id="CHEBI:47942"/>
    </cofactor>
</comment>
<dbReference type="AlphaFoldDB" id="A0A7Z1AZD4"/>